<feature type="compositionally biased region" description="Polar residues" evidence="1">
    <location>
        <begin position="17"/>
        <end position="32"/>
    </location>
</feature>
<dbReference type="EMBL" id="BGPR01000678">
    <property type="protein sequence ID" value="GBM31229.1"/>
    <property type="molecule type" value="Genomic_DNA"/>
</dbReference>
<dbReference type="AlphaFoldDB" id="A0A4Y2ESD5"/>
<comment type="caution">
    <text evidence="2">The sequence shown here is derived from an EMBL/GenBank/DDBJ whole genome shotgun (WGS) entry which is preliminary data.</text>
</comment>
<sequence>MNPFGNDPDAHRRETVQPGNEPSVSVPMSTLCQKRRSKTASRTRSAWELTQIGCAPNKQHESLQLIGTFPIKCFQLSETFLLSTDRCENYFK</sequence>
<reference evidence="2 3" key="1">
    <citation type="journal article" date="2019" name="Sci. Rep.">
        <title>Orb-weaving spider Araneus ventricosus genome elucidates the spidroin gene catalogue.</title>
        <authorList>
            <person name="Kono N."/>
            <person name="Nakamura H."/>
            <person name="Ohtoshi R."/>
            <person name="Moran D.A.P."/>
            <person name="Shinohara A."/>
            <person name="Yoshida Y."/>
            <person name="Fujiwara M."/>
            <person name="Mori M."/>
            <person name="Tomita M."/>
            <person name="Arakawa K."/>
        </authorList>
    </citation>
    <scope>NUCLEOTIDE SEQUENCE [LARGE SCALE GENOMIC DNA]</scope>
</reference>
<keyword evidence="3" id="KW-1185">Reference proteome</keyword>
<evidence type="ECO:0000313" key="3">
    <source>
        <dbReference type="Proteomes" id="UP000499080"/>
    </source>
</evidence>
<gene>
    <name evidence="2" type="ORF">AVEN_193357_1</name>
</gene>
<accession>A0A4Y2ESD5</accession>
<feature type="region of interest" description="Disordered" evidence="1">
    <location>
        <begin position="1"/>
        <end position="39"/>
    </location>
</feature>
<protein>
    <submittedName>
        <fullName evidence="2">Uncharacterized protein</fullName>
    </submittedName>
</protein>
<proteinExistence type="predicted"/>
<name>A0A4Y2ESD5_ARAVE</name>
<organism evidence="2 3">
    <name type="scientific">Araneus ventricosus</name>
    <name type="common">Orbweaver spider</name>
    <name type="synonym">Epeira ventricosa</name>
    <dbReference type="NCBI Taxonomy" id="182803"/>
    <lineage>
        <taxon>Eukaryota</taxon>
        <taxon>Metazoa</taxon>
        <taxon>Ecdysozoa</taxon>
        <taxon>Arthropoda</taxon>
        <taxon>Chelicerata</taxon>
        <taxon>Arachnida</taxon>
        <taxon>Araneae</taxon>
        <taxon>Araneomorphae</taxon>
        <taxon>Entelegynae</taxon>
        <taxon>Araneoidea</taxon>
        <taxon>Araneidae</taxon>
        <taxon>Araneus</taxon>
    </lineage>
</organism>
<evidence type="ECO:0000313" key="2">
    <source>
        <dbReference type="EMBL" id="GBM31229.1"/>
    </source>
</evidence>
<dbReference type="Proteomes" id="UP000499080">
    <property type="component" value="Unassembled WGS sequence"/>
</dbReference>
<evidence type="ECO:0000256" key="1">
    <source>
        <dbReference type="SAM" id="MobiDB-lite"/>
    </source>
</evidence>